<dbReference type="AlphaFoldDB" id="A0A495BIT3"/>
<evidence type="ECO:0008006" key="3">
    <source>
        <dbReference type="Google" id="ProtNLM"/>
    </source>
</evidence>
<gene>
    <name evidence="1" type="ORF">C8E02_0793</name>
</gene>
<accession>A0A495BIT3</accession>
<dbReference type="Proteomes" id="UP000279384">
    <property type="component" value="Unassembled WGS sequence"/>
</dbReference>
<protein>
    <recommendedName>
        <fullName evidence="3">HDOD domain-containing protein</fullName>
    </recommendedName>
</protein>
<sequence>MDIANWLSSLSENRWPILPATAVEVRQMLSLPGDRIVFSELANLTLSDPFLLLDLMRLVGASRALQRSEAHPTVEQMLMMLGLEVITARYRQIPALSTVHGKLDQEVVDAVGDWLGRSRVAAFIIKEWLAITGEYKVEDCFIAALVYNLPACLYLIYRNRIPGGPLLHEVSDVFALDYPKIVEQFIQRMPLPSGLLGTLGAGPVNRRKQLLKLAIATANAVDQGWWRPQWNIGIEAAAKLIGCRVDDAQQVVQQAILQVARHPRALGYTYPARAYLYIPGPFPERNKQDEVASLTGEQQLEKALLESLRHLANDIQFERIMFLRYDQPSHSLKMRYQIGLEDNHPLRKHIVALEPGSFFALLTSRPQSFHAPASTRAQLARKYQDEFFTHLGEGHFACMSVFSGHKLAGVFFVDNYRSNKAIDDDTYHRFKETVFRVSQLTF</sequence>
<dbReference type="Gene3D" id="1.10.3210.10">
    <property type="entry name" value="Hypothetical protein af1432"/>
    <property type="match status" value="1"/>
</dbReference>
<dbReference type="InterPro" id="IPR029016">
    <property type="entry name" value="GAF-like_dom_sf"/>
</dbReference>
<comment type="caution">
    <text evidence="1">The sequence shown here is derived from an EMBL/GenBank/DDBJ whole genome shotgun (WGS) entry which is preliminary data.</text>
</comment>
<dbReference type="EMBL" id="RBID01000011">
    <property type="protein sequence ID" value="RKQ61028.1"/>
    <property type="molecule type" value="Genomic_DNA"/>
</dbReference>
<dbReference type="RefSeq" id="WP_120809714.1">
    <property type="nucleotide sequence ID" value="NZ_JAQQKZ010000005.1"/>
</dbReference>
<reference evidence="1 2" key="1">
    <citation type="submission" date="2018-10" db="EMBL/GenBank/DDBJ databases">
        <title>Genomic Encyclopedia of Type Strains, Phase IV (KMG-IV): sequencing the most valuable type-strain genomes for metagenomic binning, comparative biology and taxonomic classification.</title>
        <authorList>
            <person name="Goeker M."/>
        </authorList>
    </citation>
    <scope>NUCLEOTIDE SEQUENCE [LARGE SCALE GENOMIC DNA]</scope>
    <source>
        <strain evidence="1 2">DSM 3303</strain>
    </source>
</reference>
<proteinExistence type="predicted"/>
<dbReference type="SUPFAM" id="SSF55781">
    <property type="entry name" value="GAF domain-like"/>
    <property type="match status" value="1"/>
</dbReference>
<organism evidence="1 2">
    <name type="scientific">Vogesella indigofera</name>
    <name type="common">Pseudomonas indigofera</name>
    <dbReference type="NCBI Taxonomy" id="45465"/>
    <lineage>
        <taxon>Bacteria</taxon>
        <taxon>Pseudomonadati</taxon>
        <taxon>Pseudomonadota</taxon>
        <taxon>Betaproteobacteria</taxon>
        <taxon>Neisseriales</taxon>
        <taxon>Chromobacteriaceae</taxon>
        <taxon>Vogesella</taxon>
    </lineage>
</organism>
<dbReference type="Gene3D" id="3.30.450.40">
    <property type="match status" value="1"/>
</dbReference>
<name>A0A495BIT3_VOGIN</name>
<evidence type="ECO:0000313" key="1">
    <source>
        <dbReference type="EMBL" id="RKQ61028.1"/>
    </source>
</evidence>
<dbReference type="SUPFAM" id="SSF109604">
    <property type="entry name" value="HD-domain/PDEase-like"/>
    <property type="match status" value="1"/>
</dbReference>
<evidence type="ECO:0000313" key="2">
    <source>
        <dbReference type="Proteomes" id="UP000279384"/>
    </source>
</evidence>